<evidence type="ECO:0000256" key="3">
    <source>
        <dbReference type="ARBA" id="ARBA00022553"/>
    </source>
</evidence>
<sequence length="221" mass="25077">MFSELPPSVPTALLQWGWGLHRGPCSIPNFKQVASQHSVQNDFTENSVDANENFPIGHAGCIEKTKDDYVPFDTLFMVSSIDELGRRQLTDTIRRSLVMNACEITVACTKTAAFSGRGVSRQKHVTLSKNKFNPSSHKSLQMFVLCQKPHAPRVRNLLYESIRARRPRRYYTRSTDGKSRPLVPVFVYEFTALDRVLLHKENTLTDQPINTENSGHGRTRT</sequence>
<proteinExistence type="inferred from homology"/>
<evidence type="ECO:0000256" key="4">
    <source>
        <dbReference type="ARBA" id="ARBA00022562"/>
    </source>
</evidence>
<accession>A0A0F7CWF7</accession>
<reference evidence="5" key="1">
    <citation type="journal article" date="2015" name="J. Virol.">
        <title>Recombination of Globally Circulating Varicella-Zoster Virus.</title>
        <authorList>
            <person name="Norberg P."/>
            <person name="Depledge D.P."/>
            <person name="Kundu S."/>
            <person name="Atkinson C."/>
            <person name="Brown J."/>
            <person name="Haque T."/>
            <person name="Hussaini Y."/>
            <person name="MacMahon E."/>
            <person name="Molyneaux P."/>
            <person name="Papaevangelou V."/>
            <person name="Sengupta N."/>
            <person name="Koay E.S."/>
            <person name="Tang J.W."/>
            <person name="Underhill G.S."/>
            <person name="Grahn A."/>
            <person name="Studahl M."/>
            <person name="Breuer J."/>
            <person name="Bergstrom T."/>
        </authorList>
    </citation>
    <scope>NUCLEOTIDE SEQUENCE</scope>
    <source>
        <strain evidence="5">Zos/Cli/CSF/SING/1008/2008</strain>
    </source>
</reference>
<comment type="similarity">
    <text evidence="2">Belongs to the alphaherpesvirinae HHV-1 UL3 family.</text>
</comment>
<keyword evidence="3" id="KW-0597">Phosphoprotein</keyword>
<organismHost>
    <name type="scientific">Homo sapiens</name>
    <name type="common">Human</name>
    <dbReference type="NCBI Taxonomy" id="9606"/>
</organismHost>
<keyword evidence="4" id="KW-1048">Host nucleus</keyword>
<name>A0A0F7CWF7_HHV3</name>
<organism evidence="5">
    <name type="scientific">Human herpesvirus 3</name>
    <name type="common">HHV-3</name>
    <name type="synonym">Varicella-zoster virus</name>
    <dbReference type="NCBI Taxonomy" id="10335"/>
    <lineage>
        <taxon>Viruses</taxon>
        <taxon>Duplodnaviria</taxon>
        <taxon>Heunggongvirae</taxon>
        <taxon>Peploviricota</taxon>
        <taxon>Herviviricetes</taxon>
        <taxon>Herpesvirales</taxon>
        <taxon>Orthoherpesviridae</taxon>
        <taxon>Alphaherpesvirinae</taxon>
        <taxon>Varicellovirus</taxon>
        <taxon>Varicellovirus humanalpha3</taxon>
    </lineage>
</organism>
<evidence type="ECO:0000313" key="5">
    <source>
        <dbReference type="EMBL" id="AKG58534.1"/>
    </source>
</evidence>
<gene>
    <name evidence="5" type="primary">ORF58</name>
</gene>
<dbReference type="InterPro" id="IPR005035">
    <property type="entry name" value="Herpes_UL3"/>
</dbReference>
<protein>
    <submittedName>
        <fullName evidence="5">ORF58</fullName>
    </submittedName>
</protein>
<dbReference type="GO" id="GO:0042025">
    <property type="term" value="C:host cell nucleus"/>
    <property type="evidence" value="ECO:0007669"/>
    <property type="project" value="UniProtKB-SubCell"/>
</dbReference>
<dbReference type="EMBL" id="KP771922">
    <property type="protein sequence ID" value="AKG58534.1"/>
    <property type="molecule type" value="Genomic_DNA"/>
</dbReference>
<evidence type="ECO:0000256" key="1">
    <source>
        <dbReference type="ARBA" id="ARBA00004147"/>
    </source>
</evidence>
<evidence type="ECO:0000256" key="2">
    <source>
        <dbReference type="ARBA" id="ARBA00006957"/>
    </source>
</evidence>
<comment type="subcellular location">
    <subcellularLocation>
        <location evidence="1">Host nucleus</location>
    </subcellularLocation>
</comment>
<dbReference type="Pfam" id="PF03369">
    <property type="entry name" value="Herpes_UL3"/>
    <property type="match status" value="1"/>
</dbReference>